<name>A0A1H3G670_ALLWA</name>
<dbReference type="Proteomes" id="UP000198672">
    <property type="component" value="Unassembled WGS sequence"/>
</dbReference>
<proteinExistence type="predicted"/>
<organism evidence="1 2">
    <name type="scientific">Allochromatium warmingii</name>
    <name type="common">Chromatium warmingii</name>
    <dbReference type="NCBI Taxonomy" id="61595"/>
    <lineage>
        <taxon>Bacteria</taxon>
        <taxon>Pseudomonadati</taxon>
        <taxon>Pseudomonadota</taxon>
        <taxon>Gammaproteobacteria</taxon>
        <taxon>Chromatiales</taxon>
        <taxon>Chromatiaceae</taxon>
        <taxon>Allochromatium</taxon>
    </lineage>
</organism>
<accession>A0A1H3G670</accession>
<dbReference type="OrthoDB" id="5770019at2"/>
<dbReference type="RefSeq" id="WP_091333820.1">
    <property type="nucleotide sequence ID" value="NZ_FNOW01000023.1"/>
</dbReference>
<evidence type="ECO:0000313" key="1">
    <source>
        <dbReference type="EMBL" id="SDX98766.1"/>
    </source>
</evidence>
<evidence type="ECO:0000313" key="2">
    <source>
        <dbReference type="Proteomes" id="UP000198672"/>
    </source>
</evidence>
<gene>
    <name evidence="1" type="ORF">SAMN05421644_1237</name>
</gene>
<dbReference type="AlphaFoldDB" id="A0A1H3G670"/>
<keyword evidence="2" id="KW-1185">Reference proteome</keyword>
<protein>
    <submittedName>
        <fullName evidence="1">Uncharacterized protein</fullName>
    </submittedName>
</protein>
<dbReference type="EMBL" id="FNOW01000023">
    <property type="protein sequence ID" value="SDX98766.1"/>
    <property type="molecule type" value="Genomic_DNA"/>
</dbReference>
<reference evidence="2" key="1">
    <citation type="submission" date="2016-10" db="EMBL/GenBank/DDBJ databases">
        <authorList>
            <person name="Varghese N."/>
            <person name="Submissions S."/>
        </authorList>
    </citation>
    <scope>NUCLEOTIDE SEQUENCE [LARGE SCALE GENOMIC DNA]</scope>
    <source>
        <strain evidence="2">DSM 173</strain>
    </source>
</reference>
<sequence>MHYRVFYLFARSGEAISSASAVEMSAKAITEQLVPRLQTEDDYLGLIDAQETVLQILYEPAEQRYWVELPVDAAKASYGCYLAGEALKAFLLALPKVFEREHISGLEYRPW</sequence>